<dbReference type="GO" id="GO:0016020">
    <property type="term" value="C:membrane"/>
    <property type="evidence" value="ECO:0007669"/>
    <property type="project" value="UniProtKB-SubCell"/>
</dbReference>
<evidence type="ECO:0000256" key="6">
    <source>
        <dbReference type="ARBA" id="ARBA00022679"/>
    </source>
</evidence>
<accession>A0A2J6R7R9</accession>
<organism evidence="13 14">
    <name type="scientific">Hyaloscypha variabilis (strain UAMH 11265 / GT02V1 / F)</name>
    <name type="common">Meliniomyces variabilis</name>
    <dbReference type="NCBI Taxonomy" id="1149755"/>
    <lineage>
        <taxon>Eukaryota</taxon>
        <taxon>Fungi</taxon>
        <taxon>Dikarya</taxon>
        <taxon>Ascomycota</taxon>
        <taxon>Pezizomycotina</taxon>
        <taxon>Leotiomycetes</taxon>
        <taxon>Helotiales</taxon>
        <taxon>Hyaloscyphaceae</taxon>
        <taxon>Hyaloscypha</taxon>
        <taxon>Hyaloscypha variabilis</taxon>
    </lineage>
</organism>
<dbReference type="EMBL" id="KZ613953">
    <property type="protein sequence ID" value="PMD34540.1"/>
    <property type="molecule type" value="Genomic_DNA"/>
</dbReference>
<proteinExistence type="inferred from homology"/>
<keyword evidence="6 13" id="KW-0808">Transferase</keyword>
<dbReference type="AlphaFoldDB" id="A0A2J6R7R9"/>
<evidence type="ECO:0000256" key="10">
    <source>
        <dbReference type="ARBA" id="ARBA00022989"/>
    </source>
</evidence>
<comment type="similarity">
    <text evidence="3">Belongs to the glycosyltransferase 31 family. Beta3-Gal-T subfamily.</text>
</comment>
<evidence type="ECO:0000313" key="13">
    <source>
        <dbReference type="EMBL" id="PMD34540.1"/>
    </source>
</evidence>
<dbReference type="STRING" id="1149755.A0A2J6R7R9"/>
<comment type="pathway">
    <text evidence="2">Protein modification; protein glycosylation.</text>
</comment>
<name>A0A2J6R7R9_HYAVF</name>
<evidence type="ECO:0000256" key="9">
    <source>
        <dbReference type="ARBA" id="ARBA00022968"/>
    </source>
</evidence>
<dbReference type="GO" id="GO:0000166">
    <property type="term" value="F:nucleotide binding"/>
    <property type="evidence" value="ECO:0007669"/>
    <property type="project" value="UniProtKB-KW"/>
</dbReference>
<dbReference type="GO" id="GO:0016263">
    <property type="term" value="F:glycoprotein-N-acetylgalactosamine 3-beta-galactosyltransferase activity"/>
    <property type="evidence" value="ECO:0007669"/>
    <property type="project" value="UniProtKB-EC"/>
</dbReference>
<keyword evidence="11" id="KW-0472">Membrane</keyword>
<keyword evidence="9" id="KW-0735">Signal-anchor</keyword>
<dbReference type="EC" id="2.4.1.122" evidence="4"/>
<evidence type="ECO:0000256" key="4">
    <source>
        <dbReference type="ARBA" id="ARBA00012557"/>
    </source>
</evidence>
<evidence type="ECO:0000313" key="14">
    <source>
        <dbReference type="Proteomes" id="UP000235786"/>
    </source>
</evidence>
<evidence type="ECO:0000256" key="7">
    <source>
        <dbReference type="ARBA" id="ARBA00022692"/>
    </source>
</evidence>
<feature type="domain" description="Fringe-like glycosyltransferase" evidence="12">
    <location>
        <begin position="162"/>
        <end position="268"/>
    </location>
</feature>
<comment type="subcellular location">
    <subcellularLocation>
        <location evidence="1">Membrane</location>
        <topology evidence="1">Single-pass type II membrane protein</topology>
    </subcellularLocation>
</comment>
<evidence type="ECO:0000259" key="12">
    <source>
        <dbReference type="Pfam" id="PF02434"/>
    </source>
</evidence>
<dbReference type="Gene3D" id="3.90.550.50">
    <property type="match status" value="1"/>
</dbReference>
<dbReference type="InterPro" id="IPR003378">
    <property type="entry name" value="Fringe-like_glycosylTrfase"/>
</dbReference>
<dbReference type="Pfam" id="PF02434">
    <property type="entry name" value="Fringe"/>
    <property type="match status" value="1"/>
</dbReference>
<gene>
    <name evidence="13" type="ORF">L207DRAFT_516717</name>
</gene>
<dbReference type="InterPro" id="IPR026050">
    <property type="entry name" value="C1GALT1/C1GALT1_chp1"/>
</dbReference>
<evidence type="ECO:0000256" key="1">
    <source>
        <dbReference type="ARBA" id="ARBA00004606"/>
    </source>
</evidence>
<evidence type="ECO:0000256" key="3">
    <source>
        <dbReference type="ARBA" id="ARBA00006462"/>
    </source>
</evidence>
<evidence type="ECO:0000256" key="2">
    <source>
        <dbReference type="ARBA" id="ARBA00004922"/>
    </source>
</evidence>
<evidence type="ECO:0000256" key="5">
    <source>
        <dbReference type="ARBA" id="ARBA00022676"/>
    </source>
</evidence>
<keyword evidence="8" id="KW-0547">Nucleotide-binding</keyword>
<protein>
    <recommendedName>
        <fullName evidence="4">N-acetylgalactosaminide beta-1,3-galactosyltransferase</fullName>
        <ecNumber evidence="4">2.4.1.122</ecNumber>
    </recommendedName>
</protein>
<keyword evidence="10" id="KW-1133">Transmembrane helix</keyword>
<dbReference type="OrthoDB" id="414175at2759"/>
<sequence>MRRPVRSSSIWLRLSVLATILLLAYVLTSRRAVLQLRIDVPPSIFTSSKSCIESLSSEKVVFIVKTGASEAATKVPAQMETTLRCAAHVLHFSDLEQDLGPYHLQDALDSVSPSVMAQNPDFNFYREQKALWQTQKNISALQGARNPNFPDQLAAWTLDKYKFLHALEKAWKLKPDMDWYVLIDADTYVFYSNLLVWLATQDPNSKSYFGSEVNISGQRFAHGGSGIVMSRAAVFELVGERASMAVRWDERIRERCCGDLVLGLALKEHGIELLDTWPLMSGETPASLPFGPGTPEYMCKPALTMHHLSPADMRELAGFEQRNVRGSSPLTHRELFANFVMPALRAYRRDWDNLASDPGEFGKTGGVFVEAVSFEKCAQACEDDVKCLQYSHHGNRCHIGMSIRLGHKKVDEEGIWQSGWNKTRLDNWISIQGHCS</sequence>
<dbReference type="PANTHER" id="PTHR23033:SF40">
    <property type="entry name" value="APPLE DOMAIN-CONTAINING PROTEIN"/>
    <property type="match status" value="1"/>
</dbReference>
<keyword evidence="14" id="KW-1185">Reference proteome</keyword>
<dbReference type="PANTHER" id="PTHR23033">
    <property type="entry name" value="BETA1,3-GALACTOSYLTRANSFERASE"/>
    <property type="match status" value="1"/>
</dbReference>
<reference evidence="13 14" key="1">
    <citation type="submission" date="2016-04" db="EMBL/GenBank/DDBJ databases">
        <title>A degradative enzymes factory behind the ericoid mycorrhizal symbiosis.</title>
        <authorList>
            <consortium name="DOE Joint Genome Institute"/>
            <person name="Martino E."/>
            <person name="Morin E."/>
            <person name="Grelet G."/>
            <person name="Kuo A."/>
            <person name="Kohler A."/>
            <person name="Daghino S."/>
            <person name="Barry K."/>
            <person name="Choi C."/>
            <person name="Cichocki N."/>
            <person name="Clum A."/>
            <person name="Copeland A."/>
            <person name="Hainaut M."/>
            <person name="Haridas S."/>
            <person name="Labutti K."/>
            <person name="Lindquist E."/>
            <person name="Lipzen A."/>
            <person name="Khouja H.-R."/>
            <person name="Murat C."/>
            <person name="Ohm R."/>
            <person name="Olson A."/>
            <person name="Spatafora J."/>
            <person name="Veneault-Fourrey C."/>
            <person name="Henrissat B."/>
            <person name="Grigoriev I."/>
            <person name="Martin F."/>
            <person name="Perotto S."/>
        </authorList>
    </citation>
    <scope>NUCLEOTIDE SEQUENCE [LARGE SCALE GENOMIC DNA]</scope>
    <source>
        <strain evidence="13 14">F</strain>
    </source>
</reference>
<evidence type="ECO:0000256" key="11">
    <source>
        <dbReference type="ARBA" id="ARBA00023136"/>
    </source>
</evidence>
<keyword evidence="5" id="KW-0328">Glycosyltransferase</keyword>
<keyword evidence="7" id="KW-0812">Transmembrane</keyword>
<dbReference type="Proteomes" id="UP000235786">
    <property type="component" value="Unassembled WGS sequence"/>
</dbReference>
<evidence type="ECO:0000256" key="8">
    <source>
        <dbReference type="ARBA" id="ARBA00022741"/>
    </source>
</evidence>